<evidence type="ECO:0000256" key="6">
    <source>
        <dbReference type="ARBA" id="ARBA00037968"/>
    </source>
</evidence>
<feature type="transmembrane region" description="Helical" evidence="8">
    <location>
        <begin position="139"/>
        <end position="156"/>
    </location>
</feature>
<dbReference type="Proteomes" id="UP000813385">
    <property type="component" value="Unassembled WGS sequence"/>
</dbReference>
<evidence type="ECO:0000256" key="1">
    <source>
        <dbReference type="ARBA" id="ARBA00004141"/>
    </source>
</evidence>
<dbReference type="OrthoDB" id="3639251at2759"/>
<proteinExistence type="inferred from homology"/>
<feature type="transmembrane region" description="Helical" evidence="8">
    <location>
        <begin position="398"/>
        <end position="418"/>
    </location>
</feature>
<feature type="transmembrane region" description="Helical" evidence="8">
    <location>
        <begin position="232"/>
        <end position="252"/>
    </location>
</feature>
<evidence type="ECO:0000313" key="11">
    <source>
        <dbReference type="Proteomes" id="UP000813385"/>
    </source>
</evidence>
<feature type="region of interest" description="Disordered" evidence="7">
    <location>
        <begin position="1"/>
        <end position="52"/>
    </location>
</feature>
<keyword evidence="2" id="KW-0813">Transport</keyword>
<dbReference type="Gene3D" id="1.20.1250.20">
    <property type="entry name" value="MFS general substrate transporter like domains"/>
    <property type="match status" value="2"/>
</dbReference>
<feature type="compositionally biased region" description="Low complexity" evidence="7">
    <location>
        <begin position="29"/>
        <end position="45"/>
    </location>
</feature>
<dbReference type="GO" id="GO:0016020">
    <property type="term" value="C:membrane"/>
    <property type="evidence" value="ECO:0007669"/>
    <property type="project" value="UniProtKB-SubCell"/>
</dbReference>
<evidence type="ECO:0000256" key="4">
    <source>
        <dbReference type="ARBA" id="ARBA00022989"/>
    </source>
</evidence>
<dbReference type="GO" id="GO:0022857">
    <property type="term" value="F:transmembrane transporter activity"/>
    <property type="evidence" value="ECO:0007669"/>
    <property type="project" value="InterPro"/>
</dbReference>
<evidence type="ECO:0000256" key="8">
    <source>
        <dbReference type="SAM" id="Phobius"/>
    </source>
</evidence>
<dbReference type="SUPFAM" id="SSF103473">
    <property type="entry name" value="MFS general substrate transporter"/>
    <property type="match status" value="1"/>
</dbReference>
<dbReference type="FunFam" id="1.20.1250.20:FF:000065">
    <property type="entry name" value="Putative MFS pantothenate transporter"/>
    <property type="match status" value="1"/>
</dbReference>
<feature type="transmembrane region" description="Helical" evidence="8">
    <location>
        <begin position="162"/>
        <end position="187"/>
    </location>
</feature>
<evidence type="ECO:0000256" key="5">
    <source>
        <dbReference type="ARBA" id="ARBA00023136"/>
    </source>
</evidence>
<protein>
    <submittedName>
        <fullName evidence="10">Major facilitator superfamily transporter</fullName>
    </submittedName>
</protein>
<dbReference type="InterPro" id="IPR005829">
    <property type="entry name" value="Sugar_transporter_CS"/>
</dbReference>
<feature type="transmembrane region" description="Helical" evidence="8">
    <location>
        <begin position="344"/>
        <end position="363"/>
    </location>
</feature>
<comment type="similarity">
    <text evidence="6">Belongs to the major facilitator superfamily. Allantoate permease family.</text>
</comment>
<evidence type="ECO:0000313" key="10">
    <source>
        <dbReference type="EMBL" id="KAH7347475.1"/>
    </source>
</evidence>
<feature type="transmembrane region" description="Helical" evidence="8">
    <location>
        <begin position="199"/>
        <end position="220"/>
    </location>
</feature>
<dbReference type="PANTHER" id="PTHR43791:SF39">
    <property type="entry name" value="TRANSPORTER LIZ1_SEO1, PUTATIVE (AFU_ORTHOLOGUE AFUA_3G00980)-RELATED"/>
    <property type="match status" value="1"/>
</dbReference>
<keyword evidence="5 8" id="KW-0472">Membrane</keyword>
<keyword evidence="3 8" id="KW-0812">Transmembrane</keyword>
<comment type="caution">
    <text evidence="10">The sequence shown here is derived from an EMBL/GenBank/DDBJ whole genome shotgun (WGS) entry which is preliminary data.</text>
</comment>
<evidence type="ECO:0000259" key="9">
    <source>
        <dbReference type="PROSITE" id="PS50850"/>
    </source>
</evidence>
<dbReference type="Pfam" id="PF07690">
    <property type="entry name" value="MFS_1"/>
    <property type="match status" value="1"/>
</dbReference>
<feature type="transmembrane region" description="Helical" evidence="8">
    <location>
        <begin position="112"/>
        <end position="132"/>
    </location>
</feature>
<feature type="transmembrane region" description="Helical" evidence="8">
    <location>
        <begin position="468"/>
        <end position="487"/>
    </location>
</feature>
<evidence type="ECO:0000256" key="3">
    <source>
        <dbReference type="ARBA" id="ARBA00022692"/>
    </source>
</evidence>
<organism evidence="10 11">
    <name type="scientific">Plectosphaerella cucumerina</name>
    <dbReference type="NCBI Taxonomy" id="40658"/>
    <lineage>
        <taxon>Eukaryota</taxon>
        <taxon>Fungi</taxon>
        <taxon>Dikarya</taxon>
        <taxon>Ascomycota</taxon>
        <taxon>Pezizomycotina</taxon>
        <taxon>Sordariomycetes</taxon>
        <taxon>Hypocreomycetidae</taxon>
        <taxon>Glomerellales</taxon>
        <taxon>Plectosphaerellaceae</taxon>
        <taxon>Plectosphaerella</taxon>
    </lineage>
</organism>
<gene>
    <name evidence="10" type="ORF">B0T11DRAFT_262514</name>
</gene>
<name>A0A8K0WXU7_9PEZI</name>
<dbReference type="PROSITE" id="PS50850">
    <property type="entry name" value="MFS"/>
    <property type="match status" value="1"/>
</dbReference>
<evidence type="ECO:0000256" key="2">
    <source>
        <dbReference type="ARBA" id="ARBA00022448"/>
    </source>
</evidence>
<dbReference type="PANTHER" id="PTHR43791">
    <property type="entry name" value="PERMEASE-RELATED"/>
    <property type="match status" value="1"/>
</dbReference>
<keyword evidence="4 8" id="KW-1133">Transmembrane helix</keyword>
<dbReference type="InterPro" id="IPR011701">
    <property type="entry name" value="MFS"/>
</dbReference>
<dbReference type="InterPro" id="IPR020846">
    <property type="entry name" value="MFS_dom"/>
</dbReference>
<feature type="domain" description="Major facilitator superfamily (MFS) profile" evidence="9">
    <location>
        <begin position="72"/>
        <end position="506"/>
    </location>
</feature>
<keyword evidence="11" id="KW-1185">Reference proteome</keyword>
<feature type="transmembrane region" description="Helical" evidence="8">
    <location>
        <begin position="304"/>
        <end position="324"/>
    </location>
</feature>
<dbReference type="EMBL" id="JAGPXD010000007">
    <property type="protein sequence ID" value="KAH7347475.1"/>
    <property type="molecule type" value="Genomic_DNA"/>
</dbReference>
<comment type="subcellular location">
    <subcellularLocation>
        <location evidence="1">Membrane</location>
        <topology evidence="1">Multi-pass membrane protein</topology>
    </subcellularLocation>
</comment>
<accession>A0A8K0WXU7</accession>
<sequence length="506" mass="56642">MAKQDEKQSVQNSQTDPIQPAVSDRDDASATAAAALKQETPAPAAKSGWLQWHEPGTSPEEKKLIFKLDWFLLSFSCVMFFIKQLDQNNISNAYVSGMATDLGFGPGNELSWMNTYFSIGTIIGGVFSNLAITVVRPRYWLPGCLMTWSFFVLFLYKCNHAYQFYILRFFIGFFESAAWPGVMYVLGSWYRKSELARRSGFFVMSGVLGQMFSGYLQSALFTGMHGKGGLAAWRWLFIFDFILAIPVVVYGVTCYPDTPHTTTAFYLNEWERQRARERIDEEGRTPVGKMNWSVLQRIFGSWEVYAFTAGYSFWTLTCGSYVIQYFTLYLRSTGMYSIPQINNIPTSIGAVNFVFMIATGYIADKLGRRGPVCLAVGLLLTFNYAVLTAWSVPHMFRMAVFIMIGCYGCYTPLLAGWANEACGGDQQKRAFVLSFMVSVGQAVVIPFQQLQLPSGQAPQFKQTHGWPSALAFVVGLTLWTGFGIPLMQKWKGSGKKAASAEAVEEP</sequence>
<feature type="transmembrane region" description="Helical" evidence="8">
    <location>
        <begin position="64"/>
        <end position="82"/>
    </location>
</feature>
<dbReference type="PROSITE" id="PS00216">
    <property type="entry name" value="SUGAR_TRANSPORT_1"/>
    <property type="match status" value="1"/>
</dbReference>
<reference evidence="10" key="1">
    <citation type="journal article" date="2021" name="Nat. Commun.">
        <title>Genetic determinants of endophytism in the Arabidopsis root mycobiome.</title>
        <authorList>
            <person name="Mesny F."/>
            <person name="Miyauchi S."/>
            <person name="Thiergart T."/>
            <person name="Pickel B."/>
            <person name="Atanasova L."/>
            <person name="Karlsson M."/>
            <person name="Huettel B."/>
            <person name="Barry K.W."/>
            <person name="Haridas S."/>
            <person name="Chen C."/>
            <person name="Bauer D."/>
            <person name="Andreopoulos W."/>
            <person name="Pangilinan J."/>
            <person name="LaButti K."/>
            <person name="Riley R."/>
            <person name="Lipzen A."/>
            <person name="Clum A."/>
            <person name="Drula E."/>
            <person name="Henrissat B."/>
            <person name="Kohler A."/>
            <person name="Grigoriev I.V."/>
            <person name="Martin F.M."/>
            <person name="Hacquard S."/>
        </authorList>
    </citation>
    <scope>NUCLEOTIDE SEQUENCE</scope>
    <source>
        <strain evidence="10">MPI-CAGE-AT-0016</strain>
    </source>
</reference>
<dbReference type="InterPro" id="IPR036259">
    <property type="entry name" value="MFS_trans_sf"/>
</dbReference>
<dbReference type="AlphaFoldDB" id="A0A8K0WXU7"/>
<evidence type="ECO:0000256" key="7">
    <source>
        <dbReference type="SAM" id="MobiDB-lite"/>
    </source>
</evidence>
<feature type="transmembrane region" description="Helical" evidence="8">
    <location>
        <begin position="372"/>
        <end position="392"/>
    </location>
</feature>
<feature type="transmembrane region" description="Helical" evidence="8">
    <location>
        <begin position="430"/>
        <end position="448"/>
    </location>
</feature>